<dbReference type="RefSeq" id="WP_103241452.1">
    <property type="nucleotide sequence ID" value="NZ_JANJZD010000026.1"/>
</dbReference>
<evidence type="ECO:0000313" key="2">
    <source>
        <dbReference type="Proteomes" id="UP000236311"/>
    </source>
</evidence>
<evidence type="ECO:0000313" key="1">
    <source>
        <dbReference type="EMBL" id="SOY31465.1"/>
    </source>
</evidence>
<reference evidence="1 2" key="1">
    <citation type="submission" date="2018-01" db="EMBL/GenBank/DDBJ databases">
        <authorList>
            <person name="Gaut B.S."/>
            <person name="Morton B.R."/>
            <person name="Clegg M.T."/>
            <person name="Duvall M.R."/>
        </authorList>
    </citation>
    <scope>NUCLEOTIDE SEQUENCE [LARGE SCALE GENOMIC DNA]</scope>
    <source>
        <strain evidence="1">GP69</strain>
    </source>
</reference>
<name>A0A2K4ZLZ4_9FIRM</name>
<gene>
    <name evidence="1" type="ORF">AMURIS_04208</name>
</gene>
<dbReference type="AlphaFoldDB" id="A0A2K4ZLZ4"/>
<dbReference type="EMBL" id="OFSM01000026">
    <property type="protein sequence ID" value="SOY31465.1"/>
    <property type="molecule type" value="Genomic_DNA"/>
</dbReference>
<sequence>MNKKYEIAHLVGITREHEKQFRSAEKILTSKGYIVFAPVFYNIEEYLSFGECPNMLDDMCYEKLLMCDFLVIVTPEHIGKSTTLRIKQAIAMGKKIFILENNELMEYKQ</sequence>
<proteinExistence type="predicted"/>
<protein>
    <recommendedName>
        <fullName evidence="3">Nucleoside 2-deoxyribosyltransferase</fullName>
    </recommendedName>
</protein>
<keyword evidence="2" id="KW-1185">Reference proteome</keyword>
<dbReference type="Proteomes" id="UP000236311">
    <property type="component" value="Unassembled WGS sequence"/>
</dbReference>
<organism evidence="1 2">
    <name type="scientific">Acetatifactor muris</name>
    <dbReference type="NCBI Taxonomy" id="879566"/>
    <lineage>
        <taxon>Bacteria</taxon>
        <taxon>Bacillati</taxon>
        <taxon>Bacillota</taxon>
        <taxon>Clostridia</taxon>
        <taxon>Lachnospirales</taxon>
        <taxon>Lachnospiraceae</taxon>
        <taxon>Acetatifactor</taxon>
    </lineage>
</organism>
<accession>A0A2K4ZLZ4</accession>
<evidence type="ECO:0008006" key="3">
    <source>
        <dbReference type="Google" id="ProtNLM"/>
    </source>
</evidence>
<dbReference type="Gene3D" id="3.40.50.450">
    <property type="match status" value="1"/>
</dbReference>